<reference evidence="10 11" key="1">
    <citation type="submission" date="2019-10" db="EMBL/GenBank/DDBJ databases">
        <title>Draft whole-genome sequence of the purple nonsulfur photosynthetic bacterium Roseospira navarrensis DSM 15114.</title>
        <authorList>
            <person name="Kyndt J.A."/>
            <person name="Meyer T.E."/>
        </authorList>
    </citation>
    <scope>NUCLEOTIDE SEQUENCE [LARGE SCALE GENOMIC DNA]</scope>
    <source>
        <strain evidence="10 11">DSM 15114</strain>
    </source>
</reference>
<dbReference type="GO" id="GO:0005829">
    <property type="term" value="C:cytosol"/>
    <property type="evidence" value="ECO:0007669"/>
    <property type="project" value="TreeGrafter"/>
</dbReference>
<accession>A0A7X1ZFJ4</accession>
<dbReference type="Gene3D" id="3.90.79.10">
    <property type="entry name" value="Nucleoside Triphosphate Pyrophosphohydrolase"/>
    <property type="match status" value="1"/>
</dbReference>
<keyword evidence="11" id="KW-1185">Reference proteome</keyword>
<comment type="caution">
    <text evidence="10">The sequence shown here is derived from an EMBL/GenBank/DDBJ whole genome shotgun (WGS) entry which is preliminary data.</text>
</comment>
<dbReference type="InterPro" id="IPR020084">
    <property type="entry name" value="NUDIX_hydrolase_CS"/>
</dbReference>
<dbReference type="SUPFAM" id="SSF55811">
    <property type="entry name" value="Nudix"/>
    <property type="match status" value="1"/>
</dbReference>
<dbReference type="InterPro" id="IPR015797">
    <property type="entry name" value="NUDIX_hydrolase-like_dom_sf"/>
</dbReference>
<dbReference type="Proteomes" id="UP000434582">
    <property type="component" value="Unassembled WGS sequence"/>
</dbReference>
<gene>
    <name evidence="10" type="ORF">GHC57_12925</name>
</gene>
<comment type="cofactor">
    <cofactor evidence="2">
        <name>Mg(2+)</name>
        <dbReference type="ChEBI" id="CHEBI:18420"/>
    </cofactor>
</comment>
<evidence type="ECO:0000313" key="10">
    <source>
        <dbReference type="EMBL" id="MQX37422.1"/>
    </source>
</evidence>
<evidence type="ECO:0000259" key="9">
    <source>
        <dbReference type="PROSITE" id="PS51462"/>
    </source>
</evidence>
<dbReference type="GO" id="GO:0006753">
    <property type="term" value="P:nucleoside phosphate metabolic process"/>
    <property type="evidence" value="ECO:0007669"/>
    <property type="project" value="TreeGrafter"/>
</dbReference>
<evidence type="ECO:0000313" key="11">
    <source>
        <dbReference type="Proteomes" id="UP000434582"/>
    </source>
</evidence>
<dbReference type="OrthoDB" id="9806150at2"/>
<dbReference type="EMBL" id="WIVE01000042">
    <property type="protein sequence ID" value="MQX37422.1"/>
    <property type="molecule type" value="Genomic_DNA"/>
</dbReference>
<proteinExistence type="inferred from homology"/>
<sequence length="142" mass="15587">MRTADYVAILALTPDGRVPLVRQYRPAVQAWSLELPAGLLEPGETPEDCARRELEEESGFSADRIVPLGAMYADTGRLSARLHGFWSDSLRPVPDWQPEEGVLADPLDLDDFMQLVGRGELALASHVALVGLALTRGLLPRR</sequence>
<dbReference type="Pfam" id="PF00293">
    <property type="entry name" value="NUDIX"/>
    <property type="match status" value="1"/>
</dbReference>
<dbReference type="PROSITE" id="PS00893">
    <property type="entry name" value="NUDIX_BOX"/>
    <property type="match status" value="1"/>
</dbReference>
<dbReference type="PRINTS" id="PR00502">
    <property type="entry name" value="NUDIXFAMILY"/>
</dbReference>
<dbReference type="InterPro" id="IPR000086">
    <property type="entry name" value="NUDIX_hydrolase_dom"/>
</dbReference>
<feature type="domain" description="Nudix hydrolase" evidence="9">
    <location>
        <begin position="1"/>
        <end position="129"/>
    </location>
</feature>
<dbReference type="AlphaFoldDB" id="A0A7X1ZFJ4"/>
<evidence type="ECO:0000256" key="4">
    <source>
        <dbReference type="ARBA" id="ARBA00016377"/>
    </source>
</evidence>
<evidence type="ECO:0000256" key="1">
    <source>
        <dbReference type="ARBA" id="ARBA00000847"/>
    </source>
</evidence>
<evidence type="ECO:0000256" key="8">
    <source>
        <dbReference type="RuleBase" id="RU003476"/>
    </source>
</evidence>
<organism evidence="10 11">
    <name type="scientific">Roseospira navarrensis</name>
    <dbReference type="NCBI Taxonomy" id="140058"/>
    <lineage>
        <taxon>Bacteria</taxon>
        <taxon>Pseudomonadati</taxon>
        <taxon>Pseudomonadota</taxon>
        <taxon>Alphaproteobacteria</taxon>
        <taxon>Rhodospirillales</taxon>
        <taxon>Rhodospirillaceae</taxon>
        <taxon>Roseospira</taxon>
    </lineage>
</organism>
<comment type="similarity">
    <text evidence="3">Belongs to the Nudix hydrolase family. NudK subfamily.</text>
</comment>
<comment type="catalytic activity">
    <reaction evidence="1">
        <text>GDP-alpha-D-mannose + H2O = alpha-D-mannose 1-phosphate + GMP + 2 H(+)</text>
        <dbReference type="Rhea" id="RHEA:27978"/>
        <dbReference type="ChEBI" id="CHEBI:15377"/>
        <dbReference type="ChEBI" id="CHEBI:15378"/>
        <dbReference type="ChEBI" id="CHEBI:57527"/>
        <dbReference type="ChEBI" id="CHEBI:58115"/>
        <dbReference type="ChEBI" id="CHEBI:58409"/>
    </reaction>
</comment>
<dbReference type="PANTHER" id="PTHR11839">
    <property type="entry name" value="UDP/ADP-SUGAR PYROPHOSPHATASE"/>
    <property type="match status" value="1"/>
</dbReference>
<evidence type="ECO:0000256" key="2">
    <source>
        <dbReference type="ARBA" id="ARBA00001946"/>
    </source>
</evidence>
<dbReference type="GO" id="GO:0016462">
    <property type="term" value="F:pyrophosphatase activity"/>
    <property type="evidence" value="ECO:0007669"/>
    <property type="project" value="UniProtKB-ARBA"/>
</dbReference>
<evidence type="ECO:0000256" key="7">
    <source>
        <dbReference type="ARBA" id="ARBA00032272"/>
    </source>
</evidence>
<evidence type="ECO:0000256" key="3">
    <source>
        <dbReference type="ARBA" id="ARBA00007275"/>
    </source>
</evidence>
<keyword evidence="5 8" id="KW-0378">Hydrolase</keyword>
<dbReference type="CDD" id="cd03424">
    <property type="entry name" value="NUDIX_ADPRase_Nudt5_UGPPase_Nudt14"/>
    <property type="match status" value="1"/>
</dbReference>
<name>A0A7X1ZFJ4_9PROT</name>
<dbReference type="PANTHER" id="PTHR11839:SF18">
    <property type="entry name" value="NUDIX HYDROLASE DOMAIN-CONTAINING PROTEIN"/>
    <property type="match status" value="1"/>
</dbReference>
<dbReference type="GO" id="GO:0019693">
    <property type="term" value="P:ribose phosphate metabolic process"/>
    <property type="evidence" value="ECO:0007669"/>
    <property type="project" value="TreeGrafter"/>
</dbReference>
<dbReference type="PROSITE" id="PS51462">
    <property type="entry name" value="NUDIX"/>
    <property type="match status" value="1"/>
</dbReference>
<evidence type="ECO:0000256" key="6">
    <source>
        <dbReference type="ARBA" id="ARBA00032162"/>
    </source>
</evidence>
<protein>
    <recommendedName>
        <fullName evidence="4">GDP-mannose pyrophosphatase</fullName>
    </recommendedName>
    <alternativeName>
        <fullName evidence="6">GDP-mannose hydrolase</fullName>
    </alternativeName>
    <alternativeName>
        <fullName evidence="7">GDPMK</fullName>
    </alternativeName>
</protein>
<dbReference type="InterPro" id="IPR020476">
    <property type="entry name" value="Nudix_hydrolase"/>
</dbReference>
<evidence type="ECO:0000256" key="5">
    <source>
        <dbReference type="ARBA" id="ARBA00022801"/>
    </source>
</evidence>